<reference evidence="6 7" key="1">
    <citation type="journal article" date="2009" name="PLoS Genet.">
        <title>Alliance of proteomics and genomics to unravel the specificities of Sahara bacterium Deinococcus deserti.</title>
        <authorList>
            <person name="de Groot A."/>
            <person name="Dulermo R."/>
            <person name="Ortet P."/>
            <person name="Blanchard L."/>
            <person name="Guerin P."/>
            <person name="Fernandez B."/>
            <person name="Vacherie B."/>
            <person name="Dossat C."/>
            <person name="Jolivet E."/>
            <person name="Siguier P."/>
            <person name="Chandler M."/>
            <person name="Barakat M."/>
            <person name="Dedieu A."/>
            <person name="Barbe V."/>
            <person name="Heulin T."/>
            <person name="Sommer S."/>
            <person name="Achouak W."/>
            <person name="Armengaud J."/>
        </authorList>
    </citation>
    <scope>NUCLEOTIDE SEQUENCE [LARGE SCALE GENOMIC DNA]</scope>
    <source>
        <strain evidence="7">DSM 17065 / CIP 109153 / LMG 22923 / VCD115</strain>
    </source>
</reference>
<comment type="similarity">
    <text evidence="4">Belongs to the cyclic nucleotide phosphodiesterase class-III family.</text>
</comment>
<proteinExistence type="inferred from homology"/>
<dbReference type="eggNOG" id="COG1409">
    <property type="taxonomic scope" value="Bacteria"/>
</dbReference>
<evidence type="ECO:0000313" key="6">
    <source>
        <dbReference type="EMBL" id="ACO46774.1"/>
    </source>
</evidence>
<feature type="domain" description="Calcineurin-like phosphoesterase" evidence="5">
    <location>
        <begin position="1"/>
        <end position="191"/>
    </location>
</feature>
<dbReference type="STRING" id="546414.Deide_17880"/>
<dbReference type="InterPro" id="IPR029052">
    <property type="entry name" value="Metallo-depent_PP-like"/>
</dbReference>
<dbReference type="PANTHER" id="PTHR42988:SF2">
    <property type="entry name" value="CYCLIC NUCLEOTIDE PHOSPHODIESTERASE CBUA0032-RELATED"/>
    <property type="match status" value="1"/>
</dbReference>
<dbReference type="InterPro" id="IPR042283">
    <property type="entry name" value="GpdQ_catalytic"/>
</dbReference>
<dbReference type="KEGG" id="ddr:Deide_17880"/>
<dbReference type="CDD" id="cd07402">
    <property type="entry name" value="MPP_GpdQ"/>
    <property type="match status" value="1"/>
</dbReference>
<dbReference type="HOGENOM" id="CLU_070320_2_1_0"/>
<dbReference type="GO" id="GO:0004112">
    <property type="term" value="F:cyclic-nucleotide phosphodiesterase activity"/>
    <property type="evidence" value="ECO:0007669"/>
    <property type="project" value="InterPro"/>
</dbReference>
<dbReference type="AlphaFoldDB" id="C1CX57"/>
<evidence type="ECO:0000256" key="3">
    <source>
        <dbReference type="ARBA" id="ARBA00023004"/>
    </source>
</evidence>
<dbReference type="InterPro" id="IPR026575">
    <property type="entry name" value="GpdQ/CpdA-like"/>
</dbReference>
<dbReference type="Pfam" id="PF00149">
    <property type="entry name" value="Metallophos"/>
    <property type="match status" value="1"/>
</dbReference>
<dbReference type="InterPro" id="IPR042281">
    <property type="entry name" value="GpdQ_beta-strand"/>
</dbReference>
<dbReference type="OrthoDB" id="5505563at2"/>
<sequence length="267" mass="29154">MLIAQLSDPHVMAEPDDQAAHALRRAVSHLLELPVLPDLVLITGDCTEHGEVAEYETFRTLIQPLPMPVYVVPGNHDQRAAMLSALGRPGTLGLEGFMQYVVEAGPLRLIGLDTHLPGQDAGELCAARLDWLEDRLTEAPGRPCVIFMHHPPARSSLNVMDGIGLRDPQAFEALLARHSNVERVLTGHLHMAMTRRCGGTLLMTAPGTQHTWLPDLGHPERLSVQLQAPACLLHSWTPDAGLVSFTSVIADRTSPMLDLHDGTAWRS</sequence>
<organism evidence="6 7">
    <name type="scientific">Deinococcus deserti (strain DSM 17065 / CIP 109153 / LMG 22923 / VCD115)</name>
    <dbReference type="NCBI Taxonomy" id="546414"/>
    <lineage>
        <taxon>Bacteria</taxon>
        <taxon>Thermotogati</taxon>
        <taxon>Deinococcota</taxon>
        <taxon>Deinococci</taxon>
        <taxon>Deinococcales</taxon>
        <taxon>Deinococcaceae</taxon>
        <taxon>Deinococcus</taxon>
    </lineage>
</organism>
<dbReference type="SUPFAM" id="SSF56300">
    <property type="entry name" value="Metallo-dependent phosphatases"/>
    <property type="match status" value="1"/>
</dbReference>
<keyword evidence="3" id="KW-0408">Iron</keyword>
<dbReference type="PaxDb" id="546414-Deide_17880"/>
<dbReference type="PANTHER" id="PTHR42988">
    <property type="entry name" value="PHOSPHOHYDROLASE"/>
    <property type="match status" value="1"/>
</dbReference>
<evidence type="ECO:0000256" key="2">
    <source>
        <dbReference type="ARBA" id="ARBA00022801"/>
    </source>
</evidence>
<dbReference type="InterPro" id="IPR004843">
    <property type="entry name" value="Calcineurin-like_PHP"/>
</dbReference>
<name>C1CX57_DEIDV</name>
<dbReference type="Gene3D" id="3.60.21.40">
    <property type="entry name" value="GpdQ, catalytic alpha/beta sandwich domain"/>
    <property type="match status" value="1"/>
</dbReference>
<evidence type="ECO:0000256" key="1">
    <source>
        <dbReference type="ARBA" id="ARBA00022723"/>
    </source>
</evidence>
<dbReference type="EMBL" id="CP001114">
    <property type="protein sequence ID" value="ACO46774.1"/>
    <property type="molecule type" value="Genomic_DNA"/>
</dbReference>
<evidence type="ECO:0000259" key="5">
    <source>
        <dbReference type="Pfam" id="PF00149"/>
    </source>
</evidence>
<keyword evidence="7" id="KW-1185">Reference proteome</keyword>
<evidence type="ECO:0000256" key="4">
    <source>
        <dbReference type="ARBA" id="ARBA00025742"/>
    </source>
</evidence>
<dbReference type="Proteomes" id="UP000002208">
    <property type="component" value="Chromosome"/>
</dbReference>
<dbReference type="GO" id="GO:0046872">
    <property type="term" value="F:metal ion binding"/>
    <property type="evidence" value="ECO:0007669"/>
    <property type="project" value="UniProtKB-KW"/>
</dbReference>
<protein>
    <submittedName>
        <fullName evidence="6">Putative Metallophosphoesterase putative cAMP phosphodiesterase</fullName>
    </submittedName>
</protein>
<dbReference type="Gene3D" id="3.30.750.180">
    <property type="entry name" value="GpdQ, beta-strand dimerisation domain"/>
    <property type="match status" value="1"/>
</dbReference>
<keyword evidence="1" id="KW-0479">Metal-binding</keyword>
<evidence type="ECO:0000313" key="7">
    <source>
        <dbReference type="Proteomes" id="UP000002208"/>
    </source>
</evidence>
<gene>
    <name evidence="6" type="ordered locus">Deide_17880</name>
</gene>
<keyword evidence="2" id="KW-0378">Hydrolase</keyword>
<dbReference type="InterPro" id="IPR050884">
    <property type="entry name" value="CNP_phosphodiesterase-III"/>
</dbReference>
<accession>C1CX57</accession>